<proteinExistence type="predicted"/>
<sequence length="121" mass="12784">MYSRISETILGAGLLCLALSACGEAPVVGNGSEPDDGHAECAIGPEADWARDCLIERDGKLLTLRHPDGGFRRFRIVDDGHGLMPADGAEQAKVKIVGQGRIEVSVGGDRYRLPATIAKGQ</sequence>
<evidence type="ECO:0000313" key="1">
    <source>
        <dbReference type="EMBL" id="EQB30246.1"/>
    </source>
</evidence>
<comment type="caution">
    <text evidence="1">The sequence shown here is derived from an EMBL/GenBank/DDBJ whole genome shotgun (WGS) entry which is preliminary data.</text>
</comment>
<name>T0IWV3_9SPHN</name>
<dbReference type="PATRIC" id="fig|1346791.3.peg.3959"/>
<gene>
    <name evidence="1" type="ORF">M529_20470</name>
</gene>
<dbReference type="Proteomes" id="UP000015523">
    <property type="component" value="Unassembled WGS sequence"/>
</dbReference>
<accession>T0IWV3</accession>
<dbReference type="AlphaFoldDB" id="T0IWV3"/>
<reference evidence="1 2" key="1">
    <citation type="journal article" date="2013" name="Genome Announc.">
        <title>Draft Genome Sequence of Sphingobium ummariense Strain RL-3, a Hexachlorocyclohexane-Degrading Bacterium.</title>
        <authorList>
            <person name="Kohli P."/>
            <person name="Dua A."/>
            <person name="Sangwan N."/>
            <person name="Oldach P."/>
            <person name="Khurana J.P."/>
            <person name="Lal R."/>
        </authorList>
    </citation>
    <scope>NUCLEOTIDE SEQUENCE [LARGE SCALE GENOMIC DNA]</scope>
    <source>
        <strain evidence="1 2">RL-3</strain>
    </source>
</reference>
<protein>
    <recommendedName>
        <fullName evidence="3">Lipoprotein</fullName>
    </recommendedName>
</protein>
<dbReference type="RefSeq" id="WP_021319676.1">
    <property type="nucleotide sequence ID" value="NZ_AUWY01000123.1"/>
</dbReference>
<dbReference type="EMBL" id="AUWY01000123">
    <property type="protein sequence ID" value="EQB30246.1"/>
    <property type="molecule type" value="Genomic_DNA"/>
</dbReference>
<dbReference type="PROSITE" id="PS51257">
    <property type="entry name" value="PROKAR_LIPOPROTEIN"/>
    <property type="match status" value="1"/>
</dbReference>
<dbReference type="eggNOG" id="ENOG5031BZ9">
    <property type="taxonomic scope" value="Bacteria"/>
</dbReference>
<evidence type="ECO:0008006" key="3">
    <source>
        <dbReference type="Google" id="ProtNLM"/>
    </source>
</evidence>
<dbReference type="STRING" id="1346791.M529_20470"/>
<organism evidence="1 2">
    <name type="scientific">Sphingobium ummariense RL-3</name>
    <dbReference type="NCBI Taxonomy" id="1346791"/>
    <lineage>
        <taxon>Bacteria</taxon>
        <taxon>Pseudomonadati</taxon>
        <taxon>Pseudomonadota</taxon>
        <taxon>Alphaproteobacteria</taxon>
        <taxon>Sphingomonadales</taxon>
        <taxon>Sphingomonadaceae</taxon>
        <taxon>Sphingobium</taxon>
    </lineage>
</organism>
<dbReference type="OrthoDB" id="5402191at2"/>
<keyword evidence="2" id="KW-1185">Reference proteome</keyword>
<evidence type="ECO:0000313" key="2">
    <source>
        <dbReference type="Proteomes" id="UP000015523"/>
    </source>
</evidence>